<sequence>MYINYSTLVFSLFFLSWIFSIFQIFSIASISISLQLVLPLLFFFKTYRRVSVTTVFATFCFIISMVIPFTLNLERVNATTFTHILQNIICISVFIVFSTLIFDDKVESKFIAILRLSILVVGIYAIYQYVARSYSLPFDYLPITNLQISADEGYQRGYSNFYIHNHLFTRVSSFFSEPSELGRFILLTFPFIFFCYSGKDKKALLLLMLISIVLTQSMGTLAIAGLMMIYYHIANGRLFLTLQAILILVLLLVIVWWGVSSYNIELGSFDRILKISELGWRYLESTSRFKDTLKVIEISIENFNTGLGIGSISDVVSKYVVSNLFLLIIIERGVFGLVFFILPLLFPIFLLAKKGDNFSLALKYCSILQILFFINFSMLYFIPMYVLLGLSYSKIKY</sequence>
<keyword evidence="1" id="KW-1133">Transmembrane helix</keyword>
<evidence type="ECO:0000256" key="1">
    <source>
        <dbReference type="SAM" id="Phobius"/>
    </source>
</evidence>
<gene>
    <name evidence="2" type="primary">wzy</name>
</gene>
<keyword evidence="1" id="KW-0812">Transmembrane</keyword>
<dbReference type="AlphaFoldDB" id="A0A5P4S618"/>
<feature type="transmembrane region" description="Helical" evidence="1">
    <location>
        <begin position="110"/>
        <end position="130"/>
    </location>
</feature>
<feature type="transmembrane region" description="Helical" evidence="1">
    <location>
        <begin position="204"/>
        <end position="233"/>
    </location>
</feature>
<protein>
    <submittedName>
        <fullName evidence="2">Polysaccharide polymerase</fullName>
    </submittedName>
</protein>
<organism evidence="2">
    <name type="scientific">Vibrio parahaemolyticus</name>
    <dbReference type="NCBI Taxonomy" id="670"/>
    <lineage>
        <taxon>Bacteria</taxon>
        <taxon>Pseudomonadati</taxon>
        <taxon>Pseudomonadota</taxon>
        <taxon>Gammaproteobacteria</taxon>
        <taxon>Vibrionales</taxon>
        <taxon>Vibrionaceae</taxon>
        <taxon>Vibrio</taxon>
    </lineage>
</organism>
<feature type="transmembrane region" description="Helical" evidence="1">
    <location>
        <begin position="83"/>
        <end position="103"/>
    </location>
</feature>
<feature type="transmembrane region" description="Helical" evidence="1">
    <location>
        <begin position="324"/>
        <end position="346"/>
    </location>
</feature>
<keyword evidence="1" id="KW-0472">Membrane</keyword>
<feature type="transmembrane region" description="Helical" evidence="1">
    <location>
        <begin position="366"/>
        <end position="388"/>
    </location>
</feature>
<accession>A0A5P4S618</accession>
<evidence type="ECO:0000313" key="2">
    <source>
        <dbReference type="EMBL" id="QFC17976.1"/>
    </source>
</evidence>
<dbReference type="EMBL" id="MK463649">
    <property type="protein sequence ID" value="QFC17976.1"/>
    <property type="molecule type" value="Genomic_DNA"/>
</dbReference>
<feature type="transmembrane region" description="Helical" evidence="1">
    <location>
        <begin position="181"/>
        <end position="197"/>
    </location>
</feature>
<name>A0A5P4S618_VIBPH</name>
<proteinExistence type="predicted"/>
<feature type="transmembrane region" description="Helical" evidence="1">
    <location>
        <begin position="239"/>
        <end position="259"/>
    </location>
</feature>
<feature type="transmembrane region" description="Helical" evidence="1">
    <location>
        <begin position="12"/>
        <end position="38"/>
    </location>
</feature>
<reference evidence="2" key="1">
    <citation type="journal article" date="2019" name="Int. J. Food Microbiol.">
        <title>Developing a novel molecular serotyping system based on capsular polysaccharide synthesis gene clusters of Vibrio parahaemolyticus.</title>
        <authorList>
            <person name="Pang Y."/>
            <person name="Guo X."/>
            <person name="Tian X."/>
            <person name="Liu F."/>
            <person name="Wang L."/>
            <person name="Wu J."/>
            <person name="Zhang S."/>
            <person name="Li S."/>
            <person name="Liu B."/>
        </authorList>
    </citation>
    <scope>NUCLEOTIDE SEQUENCE</scope>
    <source>
        <strain evidence="2">G3495</strain>
    </source>
</reference>
<feature type="transmembrane region" description="Helical" evidence="1">
    <location>
        <begin position="50"/>
        <end position="71"/>
    </location>
</feature>